<dbReference type="GO" id="GO:0006310">
    <property type="term" value="P:DNA recombination"/>
    <property type="evidence" value="ECO:0007669"/>
    <property type="project" value="UniProtKB-KW"/>
</dbReference>
<reference evidence="4" key="1">
    <citation type="submission" date="2017-03" db="EMBL/GenBank/DDBJ databases">
        <title>Phytopthora megakarya and P. palmivora, two closely related causual agents of cacao black pod achieved similar genome size and gene model numbers by different mechanisms.</title>
        <authorList>
            <person name="Ali S."/>
            <person name="Shao J."/>
            <person name="Larry D.J."/>
            <person name="Kronmiller B."/>
            <person name="Shen D."/>
            <person name="Strem M.D."/>
            <person name="Melnick R.L."/>
            <person name="Guiltinan M.J."/>
            <person name="Tyler B.M."/>
            <person name="Meinhardt L.W."/>
            <person name="Bailey B.A."/>
        </authorList>
    </citation>
    <scope>NUCLEOTIDE SEQUENCE [LARGE SCALE GENOMIC DNA]</scope>
    <source>
        <strain evidence="4">zdho120</strain>
    </source>
</reference>
<dbReference type="Proteomes" id="UP000198211">
    <property type="component" value="Unassembled WGS sequence"/>
</dbReference>
<gene>
    <name evidence="3" type="ORF">PHMEG_00022356</name>
</gene>
<dbReference type="GO" id="GO:0006281">
    <property type="term" value="P:DNA repair"/>
    <property type="evidence" value="ECO:0007669"/>
    <property type="project" value="UniProtKB-KW"/>
</dbReference>
<keyword evidence="1" id="KW-0347">Helicase</keyword>
<dbReference type="GO" id="GO:0043139">
    <property type="term" value="F:5'-3' DNA helicase activity"/>
    <property type="evidence" value="ECO:0007669"/>
    <property type="project" value="UniProtKB-EC"/>
</dbReference>
<name>A0A225VL02_9STRA</name>
<dbReference type="EC" id="5.6.2.3" evidence="1"/>
<protein>
    <recommendedName>
        <fullName evidence="1">ATP-dependent DNA helicase</fullName>
        <ecNumber evidence="1">5.6.2.3</ecNumber>
    </recommendedName>
</protein>
<evidence type="ECO:0000313" key="3">
    <source>
        <dbReference type="EMBL" id="OWZ05538.1"/>
    </source>
</evidence>
<keyword evidence="1" id="KW-0234">DNA repair</keyword>
<dbReference type="AlphaFoldDB" id="A0A225VL02"/>
<evidence type="ECO:0000313" key="4">
    <source>
        <dbReference type="Proteomes" id="UP000198211"/>
    </source>
</evidence>
<keyword evidence="4" id="KW-1185">Reference proteome</keyword>
<comment type="catalytic activity">
    <reaction evidence="1">
        <text>ATP + H2O = ADP + phosphate + H(+)</text>
        <dbReference type="Rhea" id="RHEA:13065"/>
        <dbReference type="ChEBI" id="CHEBI:15377"/>
        <dbReference type="ChEBI" id="CHEBI:15378"/>
        <dbReference type="ChEBI" id="CHEBI:30616"/>
        <dbReference type="ChEBI" id="CHEBI:43474"/>
        <dbReference type="ChEBI" id="CHEBI:456216"/>
        <dbReference type="EC" id="5.6.2.3"/>
    </reaction>
</comment>
<comment type="cofactor">
    <cofactor evidence="1">
        <name>Mg(2+)</name>
        <dbReference type="ChEBI" id="CHEBI:18420"/>
    </cofactor>
</comment>
<dbReference type="EMBL" id="NBNE01004378">
    <property type="protein sequence ID" value="OWZ05538.1"/>
    <property type="molecule type" value="Genomic_DNA"/>
</dbReference>
<keyword evidence="1" id="KW-0067">ATP-binding</keyword>
<dbReference type="GO" id="GO:0000723">
    <property type="term" value="P:telomere maintenance"/>
    <property type="evidence" value="ECO:0007669"/>
    <property type="project" value="InterPro"/>
</dbReference>
<comment type="similarity">
    <text evidence="1">Belongs to the helicase family.</text>
</comment>
<dbReference type="Pfam" id="PF05970">
    <property type="entry name" value="PIF1"/>
    <property type="match status" value="1"/>
</dbReference>
<organism evidence="3 4">
    <name type="scientific">Phytophthora megakarya</name>
    <dbReference type="NCBI Taxonomy" id="4795"/>
    <lineage>
        <taxon>Eukaryota</taxon>
        <taxon>Sar</taxon>
        <taxon>Stramenopiles</taxon>
        <taxon>Oomycota</taxon>
        <taxon>Peronosporomycetes</taxon>
        <taxon>Peronosporales</taxon>
        <taxon>Peronosporaceae</taxon>
        <taxon>Phytophthora</taxon>
    </lineage>
</organism>
<keyword evidence="1" id="KW-0547">Nucleotide-binding</keyword>
<keyword evidence="1" id="KW-0227">DNA damage</keyword>
<proteinExistence type="inferred from homology"/>
<comment type="caution">
    <text evidence="3">The sequence shown here is derived from an EMBL/GenBank/DDBJ whole genome shotgun (WGS) entry which is preliminary data.</text>
</comment>
<evidence type="ECO:0000259" key="2">
    <source>
        <dbReference type="Pfam" id="PF05970"/>
    </source>
</evidence>
<feature type="domain" description="DNA helicase Pif1-like DEAD-box helicase" evidence="2">
    <location>
        <begin position="1"/>
        <end position="93"/>
    </location>
</feature>
<keyword evidence="1" id="KW-0378">Hydrolase</keyword>
<dbReference type="GO" id="GO:0005524">
    <property type="term" value="F:ATP binding"/>
    <property type="evidence" value="ECO:0007669"/>
    <property type="project" value="UniProtKB-KW"/>
</dbReference>
<dbReference type="InterPro" id="IPR010285">
    <property type="entry name" value="DNA_helicase_pif1-like_DEAD"/>
</dbReference>
<keyword evidence="1" id="KW-0233">DNA recombination</keyword>
<dbReference type="GO" id="GO:0016787">
    <property type="term" value="F:hydrolase activity"/>
    <property type="evidence" value="ECO:0007669"/>
    <property type="project" value="UniProtKB-KW"/>
</dbReference>
<sequence length="191" mass="22045">MLSAEFLVLLDKRLRSIYRTNQQFGGRSVLLVGDFLQLDVTSGTSLCKVLYMQTRKHELLEARALFQLFEVHFLTHQHRAESCQIQQQNLDAFRVLPSSIPTGVRWSLEDKRQFRPLSNSLIQAVTHSLSLEDVVADPKWMDETTILVTSNRDKACLTRSTAELFAKRHDEVLYKWKREIDAEIPDAAKQT</sequence>
<dbReference type="OrthoDB" id="129851at2759"/>
<accession>A0A225VL02</accession>
<evidence type="ECO:0000256" key="1">
    <source>
        <dbReference type="RuleBase" id="RU363044"/>
    </source>
</evidence>